<evidence type="ECO:0000256" key="3">
    <source>
        <dbReference type="ARBA" id="ARBA00022692"/>
    </source>
</evidence>
<dbReference type="InterPro" id="IPR000620">
    <property type="entry name" value="EamA_dom"/>
</dbReference>
<feature type="transmembrane region" description="Helical" evidence="6">
    <location>
        <begin position="96"/>
        <end position="117"/>
    </location>
</feature>
<dbReference type="SUPFAM" id="SSF103481">
    <property type="entry name" value="Multidrug resistance efflux transporter EmrE"/>
    <property type="match status" value="2"/>
</dbReference>
<accession>A0A512RSD6</accession>
<evidence type="ECO:0000313" key="8">
    <source>
        <dbReference type="EMBL" id="GEP98610.1"/>
    </source>
</evidence>
<dbReference type="GO" id="GO:0016020">
    <property type="term" value="C:membrane"/>
    <property type="evidence" value="ECO:0007669"/>
    <property type="project" value="UniProtKB-SubCell"/>
</dbReference>
<dbReference type="Proteomes" id="UP000321436">
    <property type="component" value="Unassembled WGS sequence"/>
</dbReference>
<feature type="transmembrane region" description="Helical" evidence="6">
    <location>
        <begin position="185"/>
        <end position="202"/>
    </location>
</feature>
<evidence type="ECO:0000259" key="7">
    <source>
        <dbReference type="Pfam" id="PF00892"/>
    </source>
</evidence>
<feature type="domain" description="EamA" evidence="7">
    <location>
        <begin position="159"/>
        <end position="291"/>
    </location>
</feature>
<gene>
    <name evidence="8" type="ORF">CCY01nite_48700</name>
</gene>
<organism evidence="8 9">
    <name type="scientific">Chitinophaga cymbidii</name>
    <dbReference type="NCBI Taxonomy" id="1096750"/>
    <lineage>
        <taxon>Bacteria</taxon>
        <taxon>Pseudomonadati</taxon>
        <taxon>Bacteroidota</taxon>
        <taxon>Chitinophagia</taxon>
        <taxon>Chitinophagales</taxon>
        <taxon>Chitinophagaceae</taxon>
        <taxon>Chitinophaga</taxon>
    </lineage>
</organism>
<feature type="transmembrane region" description="Helical" evidence="6">
    <location>
        <begin position="9"/>
        <end position="27"/>
    </location>
</feature>
<evidence type="ECO:0000256" key="4">
    <source>
        <dbReference type="ARBA" id="ARBA00022989"/>
    </source>
</evidence>
<evidence type="ECO:0000256" key="6">
    <source>
        <dbReference type="SAM" id="Phobius"/>
    </source>
</evidence>
<comment type="similarity">
    <text evidence="2">Belongs to the EamA transporter family.</text>
</comment>
<name>A0A512RSD6_9BACT</name>
<comment type="subcellular location">
    <subcellularLocation>
        <location evidence="1">Membrane</location>
        <topology evidence="1">Multi-pass membrane protein</topology>
    </subcellularLocation>
</comment>
<dbReference type="PANTHER" id="PTHR32322:SF2">
    <property type="entry name" value="EAMA DOMAIN-CONTAINING PROTEIN"/>
    <property type="match status" value="1"/>
</dbReference>
<dbReference type="OrthoDB" id="9812547at2"/>
<feature type="transmembrane region" description="Helical" evidence="6">
    <location>
        <begin position="154"/>
        <end position="173"/>
    </location>
</feature>
<reference evidence="8 9" key="1">
    <citation type="submission" date="2019-07" db="EMBL/GenBank/DDBJ databases">
        <title>Whole genome shotgun sequence of Chitinophaga cymbidii NBRC 109752.</title>
        <authorList>
            <person name="Hosoyama A."/>
            <person name="Uohara A."/>
            <person name="Ohji S."/>
            <person name="Ichikawa N."/>
        </authorList>
    </citation>
    <scope>NUCLEOTIDE SEQUENCE [LARGE SCALE GENOMIC DNA]</scope>
    <source>
        <strain evidence="8 9">NBRC 109752</strain>
    </source>
</reference>
<evidence type="ECO:0000313" key="9">
    <source>
        <dbReference type="Proteomes" id="UP000321436"/>
    </source>
</evidence>
<feature type="transmembrane region" description="Helical" evidence="6">
    <location>
        <begin position="68"/>
        <end position="90"/>
    </location>
</feature>
<keyword evidence="3 6" id="KW-0812">Transmembrane</keyword>
<feature type="transmembrane region" description="Helical" evidence="6">
    <location>
        <begin position="274"/>
        <end position="292"/>
    </location>
</feature>
<keyword evidence="9" id="KW-1185">Reference proteome</keyword>
<protein>
    <submittedName>
        <fullName evidence="8">Drug/metabolite exporter YedA</fullName>
    </submittedName>
</protein>
<feature type="transmembrane region" description="Helical" evidence="6">
    <location>
        <begin position="222"/>
        <end position="240"/>
    </location>
</feature>
<dbReference type="AlphaFoldDB" id="A0A512RSD6"/>
<feature type="transmembrane region" description="Helical" evidence="6">
    <location>
        <begin position="252"/>
        <end position="268"/>
    </location>
</feature>
<dbReference type="Gene3D" id="1.10.3730.20">
    <property type="match status" value="1"/>
</dbReference>
<dbReference type="EMBL" id="BKAU01000007">
    <property type="protein sequence ID" value="GEP98610.1"/>
    <property type="molecule type" value="Genomic_DNA"/>
</dbReference>
<feature type="transmembrane region" description="Helical" evidence="6">
    <location>
        <begin position="124"/>
        <end position="142"/>
    </location>
</feature>
<dbReference type="Pfam" id="PF00892">
    <property type="entry name" value="EamA"/>
    <property type="match status" value="2"/>
</dbReference>
<evidence type="ECO:0000256" key="2">
    <source>
        <dbReference type="ARBA" id="ARBA00007362"/>
    </source>
</evidence>
<evidence type="ECO:0000256" key="1">
    <source>
        <dbReference type="ARBA" id="ARBA00004141"/>
    </source>
</evidence>
<dbReference type="InterPro" id="IPR037185">
    <property type="entry name" value="EmrE-like"/>
</dbReference>
<evidence type="ECO:0000256" key="5">
    <source>
        <dbReference type="ARBA" id="ARBA00023136"/>
    </source>
</evidence>
<keyword evidence="5 6" id="KW-0472">Membrane</keyword>
<feature type="domain" description="EamA" evidence="7">
    <location>
        <begin position="15"/>
        <end position="141"/>
    </location>
</feature>
<feature type="transmembrane region" description="Helical" evidence="6">
    <location>
        <begin position="33"/>
        <end position="56"/>
    </location>
</feature>
<comment type="caution">
    <text evidence="8">The sequence shown here is derived from an EMBL/GenBank/DDBJ whole genome shotgun (WGS) entry which is preliminary data.</text>
</comment>
<keyword evidence="4 6" id="KW-1133">Transmembrane helix</keyword>
<proteinExistence type="inferred from homology"/>
<dbReference type="PANTHER" id="PTHR32322">
    <property type="entry name" value="INNER MEMBRANE TRANSPORTER"/>
    <property type="match status" value="1"/>
</dbReference>
<dbReference type="RefSeq" id="WP_146867229.1">
    <property type="nucleotide sequence ID" value="NZ_BKAU01000007.1"/>
</dbReference>
<sequence length="295" mass="32108">MNIPHKTKLVTALGLVYILWGSTYLGMKIATEILPPFLLSAIRFVIAGSIMFGIGLRVEKEMPTGRQWLNAAFIGVMLIGIGNSSVALAVRYMPSGLVALFIAALPAWFIALDWAFFSKERPKALTLWGLFLGFAGLCFIFNPLDTSHRDYPLWPIPILTFGSVAWALGSLLSPRLNTPKQLTSSGIQMLAGVVSSVILSTLLERQEWGALEAATLRTWSAVLYLVIFGSLIGYTAYSWLVNNAPARLASTYAYVNPVVAILLGWLVVDETLSGRALTGSAIVIAGVVLMTWKKK</sequence>
<dbReference type="InterPro" id="IPR050638">
    <property type="entry name" value="AA-Vitamin_Transporters"/>
</dbReference>